<accession>A0A2M9HEC6</accession>
<gene>
    <name evidence="3" type="ORF">CSQ87_06115</name>
</gene>
<keyword evidence="2" id="KW-1133">Transmembrane helix</keyword>
<feature type="region of interest" description="Disordered" evidence="1">
    <location>
        <begin position="94"/>
        <end position="119"/>
    </location>
</feature>
<keyword evidence="2" id="KW-0472">Membrane</keyword>
<organism evidence="3 4">
    <name type="scientific">Bifidobacterium simiarum</name>
    <dbReference type="NCBI Taxonomy" id="2045441"/>
    <lineage>
        <taxon>Bacteria</taxon>
        <taxon>Bacillati</taxon>
        <taxon>Actinomycetota</taxon>
        <taxon>Actinomycetes</taxon>
        <taxon>Bifidobacteriales</taxon>
        <taxon>Bifidobacteriaceae</taxon>
        <taxon>Bifidobacterium</taxon>
    </lineage>
</organism>
<feature type="transmembrane region" description="Helical" evidence="2">
    <location>
        <begin position="37"/>
        <end position="56"/>
    </location>
</feature>
<evidence type="ECO:0000313" key="4">
    <source>
        <dbReference type="Proteomes" id="UP000231451"/>
    </source>
</evidence>
<evidence type="ECO:0000256" key="2">
    <source>
        <dbReference type="SAM" id="Phobius"/>
    </source>
</evidence>
<reference evidence="3 4" key="1">
    <citation type="submission" date="2017-10" db="EMBL/GenBank/DDBJ databases">
        <title>Draft genome sequences of strains TRE 1, TRE 9, TRE H and TRI 7, isolated from tamarins, belonging to four potential novel Bifidobacterium species.</title>
        <authorList>
            <person name="Mattarelli P."/>
            <person name="Modesto M."/>
            <person name="Puglisi E."/>
            <person name="Morelli L."/>
            <person name="Spezio C."/>
            <person name="Bonetti A."/>
            <person name="Sandri C."/>
        </authorList>
    </citation>
    <scope>NUCLEOTIDE SEQUENCE [LARGE SCALE GENOMIC DNA]</scope>
    <source>
        <strain evidence="4">TRI7</strain>
    </source>
</reference>
<sequence length="119" mass="13037">MEYALTALVGLFCAVIGVGFAAFPRRTWEMTERQRRISSMAGVIFMIMFVGFMLSGRDPESWAVLVGGIVGYGIGCIPALRDSLIARFDVFAPAKPQPAKPKSGKPNRQKSGGRRNRTK</sequence>
<dbReference type="OrthoDB" id="3233984at2"/>
<dbReference type="AlphaFoldDB" id="A0A2M9HEC6"/>
<proteinExistence type="predicted"/>
<evidence type="ECO:0000256" key="1">
    <source>
        <dbReference type="SAM" id="MobiDB-lite"/>
    </source>
</evidence>
<dbReference type="RefSeq" id="WP_100512994.1">
    <property type="nucleotide sequence ID" value="NZ_PEBK01000005.1"/>
</dbReference>
<name>A0A2M9HEC6_9BIFI</name>
<evidence type="ECO:0000313" key="3">
    <source>
        <dbReference type="EMBL" id="PJM75168.1"/>
    </source>
</evidence>
<dbReference type="EMBL" id="PEBK01000005">
    <property type="protein sequence ID" value="PJM75168.1"/>
    <property type="molecule type" value="Genomic_DNA"/>
</dbReference>
<feature type="transmembrane region" description="Helical" evidence="2">
    <location>
        <begin position="62"/>
        <end position="80"/>
    </location>
</feature>
<feature type="compositionally biased region" description="Basic residues" evidence="1">
    <location>
        <begin position="102"/>
        <end position="119"/>
    </location>
</feature>
<keyword evidence="2" id="KW-0812">Transmembrane</keyword>
<comment type="caution">
    <text evidence="3">The sequence shown here is derived from an EMBL/GenBank/DDBJ whole genome shotgun (WGS) entry which is preliminary data.</text>
</comment>
<keyword evidence="4" id="KW-1185">Reference proteome</keyword>
<dbReference type="Proteomes" id="UP000231451">
    <property type="component" value="Unassembled WGS sequence"/>
</dbReference>
<feature type="transmembrane region" description="Helical" evidence="2">
    <location>
        <begin position="6"/>
        <end position="25"/>
    </location>
</feature>
<protein>
    <submittedName>
        <fullName evidence="3">Uncharacterized protein</fullName>
    </submittedName>
</protein>